<evidence type="ECO:0000313" key="1">
    <source>
        <dbReference type="EMBL" id="RAK95374.1"/>
    </source>
</evidence>
<keyword evidence="2" id="KW-1185">Reference proteome</keyword>
<protein>
    <recommendedName>
        <fullName evidence="3">Aminoglycoside phosphotransferase domain-containing protein</fullName>
    </recommendedName>
</protein>
<dbReference type="PANTHER" id="PTHR21310:SF37">
    <property type="entry name" value="AMINOGLYCOSIDE PHOSPHOTRANSFERASE DOMAIN-CONTAINING PROTEIN"/>
    <property type="match status" value="1"/>
</dbReference>
<dbReference type="SUPFAM" id="SSF56112">
    <property type="entry name" value="Protein kinase-like (PK-like)"/>
    <property type="match status" value="1"/>
</dbReference>
<dbReference type="STRING" id="1448316.A0A395GJ35"/>
<dbReference type="OrthoDB" id="3645574at2759"/>
<name>A0A395GJ35_9EURO</name>
<evidence type="ECO:0000313" key="2">
    <source>
        <dbReference type="Proteomes" id="UP000249402"/>
    </source>
</evidence>
<accession>A0A395GJ35</accession>
<dbReference type="AlphaFoldDB" id="A0A395GJ35"/>
<evidence type="ECO:0008006" key="3">
    <source>
        <dbReference type="Google" id="ProtNLM"/>
    </source>
</evidence>
<dbReference type="InterPro" id="IPR051678">
    <property type="entry name" value="AGP_Transferase"/>
</dbReference>
<dbReference type="Proteomes" id="UP000249402">
    <property type="component" value="Unassembled WGS sequence"/>
</dbReference>
<dbReference type="RefSeq" id="XP_025569702.1">
    <property type="nucleotide sequence ID" value="XM_025722364.1"/>
</dbReference>
<dbReference type="VEuPathDB" id="FungiDB:BO80DRAFT_459816"/>
<sequence>MTAHRLRLLREEITYSDAKEKEINLLHRLQYPDQQARFFASLDDRRDWIQAVVAHHLSLNSPKTLTVGHPRGGLQRNKRVLLRIPLPYCIGEAFRPGNGDEKIRCEAATYAWIETNCPDIPIPKLYVFAASTGETFTRLESLPFLMRGIHRLRCWLRSLFKLPVPSCYVRNDSRHLMPCHKPPAGYLLVEYIDESKGSMLSNTWPTQHTSSELRNNFFRDLSRIFLSLAKIPLQKIVDMPRDYTYCTTDAYVASALAAMRAIFPLFFRRDLRRGPFFFTLTDLHQSNILVDKYWHITCLIDLEWGCSLPAEMIQPPHWFTNKAVDQMDAAEYNDIRLEFMNILEEEERALKDTGLTLEPESVSSIMNQTWESGTFWFSLALTSPTGIFSLFHKHIQPIMTKHCPDHGAFHEIMPWYWTTDTVGIARRKLADKKEYDNRLREAFSISNNE</sequence>
<dbReference type="EMBL" id="KZ824494">
    <property type="protein sequence ID" value="RAK95374.1"/>
    <property type="molecule type" value="Genomic_DNA"/>
</dbReference>
<reference evidence="1 2" key="1">
    <citation type="submission" date="2018-02" db="EMBL/GenBank/DDBJ databases">
        <title>The genomes of Aspergillus section Nigri reveals drivers in fungal speciation.</title>
        <authorList>
            <consortium name="DOE Joint Genome Institute"/>
            <person name="Vesth T.C."/>
            <person name="Nybo J."/>
            <person name="Theobald S."/>
            <person name="Brandl J."/>
            <person name="Frisvad J.C."/>
            <person name="Nielsen K.F."/>
            <person name="Lyhne E.K."/>
            <person name="Kogle M.E."/>
            <person name="Kuo A."/>
            <person name="Riley R."/>
            <person name="Clum A."/>
            <person name="Nolan M."/>
            <person name="Lipzen A."/>
            <person name="Salamov A."/>
            <person name="Henrissat B."/>
            <person name="Wiebenga A."/>
            <person name="De vries R.P."/>
            <person name="Grigoriev I.V."/>
            <person name="Mortensen U.H."/>
            <person name="Andersen M.R."/>
            <person name="Baker S.E."/>
        </authorList>
    </citation>
    <scope>NUCLEOTIDE SEQUENCE [LARGE SCALE GENOMIC DNA]</scope>
    <source>
        <strain evidence="1 2">CBS 121593</strain>
    </source>
</reference>
<dbReference type="PANTHER" id="PTHR21310">
    <property type="entry name" value="AMINOGLYCOSIDE PHOSPHOTRANSFERASE-RELATED-RELATED"/>
    <property type="match status" value="1"/>
</dbReference>
<organism evidence="1 2">
    <name type="scientific">Aspergillus ibericus CBS 121593</name>
    <dbReference type="NCBI Taxonomy" id="1448316"/>
    <lineage>
        <taxon>Eukaryota</taxon>
        <taxon>Fungi</taxon>
        <taxon>Dikarya</taxon>
        <taxon>Ascomycota</taxon>
        <taxon>Pezizomycotina</taxon>
        <taxon>Eurotiomycetes</taxon>
        <taxon>Eurotiomycetidae</taxon>
        <taxon>Eurotiales</taxon>
        <taxon>Aspergillaceae</taxon>
        <taxon>Aspergillus</taxon>
        <taxon>Aspergillus subgen. Circumdati</taxon>
    </lineage>
</organism>
<gene>
    <name evidence="1" type="ORF">BO80DRAFT_459816</name>
</gene>
<dbReference type="GeneID" id="37227229"/>
<dbReference type="InterPro" id="IPR011009">
    <property type="entry name" value="Kinase-like_dom_sf"/>
</dbReference>
<proteinExistence type="predicted"/>